<protein>
    <submittedName>
        <fullName evidence="2">Uncharacterized protein</fullName>
    </submittedName>
</protein>
<proteinExistence type="predicted"/>
<comment type="caution">
    <text evidence="2">The sequence shown here is derived from an EMBL/GenBank/DDBJ whole genome shotgun (WGS) entry which is preliminary data.</text>
</comment>
<organism evidence="2 3">
    <name type="scientific">Anabarilius grahami</name>
    <name type="common">Kanglang fish</name>
    <name type="synonym">Barilius grahami</name>
    <dbReference type="NCBI Taxonomy" id="495550"/>
    <lineage>
        <taxon>Eukaryota</taxon>
        <taxon>Metazoa</taxon>
        <taxon>Chordata</taxon>
        <taxon>Craniata</taxon>
        <taxon>Vertebrata</taxon>
        <taxon>Euteleostomi</taxon>
        <taxon>Actinopterygii</taxon>
        <taxon>Neopterygii</taxon>
        <taxon>Teleostei</taxon>
        <taxon>Ostariophysi</taxon>
        <taxon>Cypriniformes</taxon>
        <taxon>Xenocyprididae</taxon>
        <taxon>Xenocypridinae</taxon>
        <taxon>Xenocypridinae incertae sedis</taxon>
        <taxon>Anabarilius</taxon>
    </lineage>
</organism>
<keyword evidence="3" id="KW-1185">Reference proteome</keyword>
<dbReference type="EMBL" id="RJVU01057109">
    <property type="protein sequence ID" value="ROK35591.1"/>
    <property type="molecule type" value="Genomic_DNA"/>
</dbReference>
<reference evidence="2 3" key="1">
    <citation type="submission" date="2018-10" db="EMBL/GenBank/DDBJ databases">
        <title>Genome assembly for a Yunnan-Guizhou Plateau 3E fish, Anabarilius grahami (Regan), and its evolutionary and genetic applications.</title>
        <authorList>
            <person name="Jiang W."/>
        </authorList>
    </citation>
    <scope>NUCLEOTIDE SEQUENCE [LARGE SCALE GENOMIC DNA]</scope>
    <source>
        <strain evidence="2">AG-KIZ</strain>
        <tissue evidence="2">Muscle</tissue>
    </source>
</reference>
<evidence type="ECO:0000313" key="2">
    <source>
        <dbReference type="EMBL" id="ROK35591.1"/>
    </source>
</evidence>
<dbReference type="AlphaFoldDB" id="A0A3N0XZ13"/>
<evidence type="ECO:0000256" key="1">
    <source>
        <dbReference type="SAM" id="MobiDB-lite"/>
    </source>
</evidence>
<feature type="region of interest" description="Disordered" evidence="1">
    <location>
        <begin position="84"/>
        <end position="109"/>
    </location>
</feature>
<name>A0A3N0XZ13_ANAGA</name>
<dbReference type="OrthoDB" id="6761011at2759"/>
<evidence type="ECO:0000313" key="3">
    <source>
        <dbReference type="Proteomes" id="UP000281406"/>
    </source>
</evidence>
<sequence length="256" mass="28775">MGTKRVVKGDDMAAAATGGVDAEEPLVASASQNATVEELRDMFHAHMKMQQEREKRVDQETARQEIRWKALQHQFTLLQEEVHTRTTPTTVHPSGLQYTPSNQGSEQADARGSPFVFNLEAELGKTRKSRSQRRCEKYRHAVVSEREPGLENPLGYKVPSDIVELQKKDSIVGPLYKMVEKRTLAGQTEVRVIGINEYELKKVGASQYPPSFPRSSILHPMTRKPIELSHLEGHLNSLIALQGGEDRGVRRLPEES</sequence>
<dbReference type="Proteomes" id="UP000281406">
    <property type="component" value="Unassembled WGS sequence"/>
</dbReference>
<feature type="compositionally biased region" description="Polar residues" evidence="1">
    <location>
        <begin position="96"/>
        <end position="106"/>
    </location>
</feature>
<gene>
    <name evidence="2" type="ORF">DPX16_17334</name>
</gene>
<accession>A0A3N0XZ13</accession>